<dbReference type="InterPro" id="IPR052943">
    <property type="entry name" value="TMTC_O-mannosyl-trnsfr"/>
</dbReference>
<dbReference type="EMBL" id="JAACXV010000052">
    <property type="protein sequence ID" value="KAF7285562.1"/>
    <property type="molecule type" value="Genomic_DNA"/>
</dbReference>
<dbReference type="PANTHER" id="PTHR44809">
    <property type="match status" value="1"/>
</dbReference>
<comment type="caution">
    <text evidence="2">The sequence shown here is derived from an EMBL/GenBank/DDBJ whole genome shotgun (WGS) entry which is preliminary data.</text>
</comment>
<evidence type="ECO:0000313" key="3">
    <source>
        <dbReference type="EMBL" id="KAF7285562.1"/>
    </source>
</evidence>
<name>A0A834IB00_RHYFE</name>
<dbReference type="OrthoDB" id="1658288at2759"/>
<evidence type="ECO:0000313" key="2">
    <source>
        <dbReference type="EMBL" id="KAF7276439.1"/>
    </source>
</evidence>
<keyword evidence="4" id="KW-1185">Reference proteome</keyword>
<evidence type="ECO:0000256" key="1">
    <source>
        <dbReference type="SAM" id="MobiDB-lite"/>
    </source>
</evidence>
<dbReference type="EMBL" id="JAACXV010006742">
    <property type="protein sequence ID" value="KAF7276439.1"/>
    <property type="molecule type" value="Genomic_DNA"/>
</dbReference>
<accession>A0A834IB00</accession>
<feature type="region of interest" description="Disordered" evidence="1">
    <location>
        <begin position="1"/>
        <end position="24"/>
    </location>
</feature>
<reference evidence="2" key="1">
    <citation type="submission" date="2020-08" db="EMBL/GenBank/DDBJ databases">
        <title>Genome sequencing and assembly of the red palm weevil Rhynchophorus ferrugineus.</title>
        <authorList>
            <person name="Dias G.B."/>
            <person name="Bergman C.M."/>
            <person name="Manee M."/>
        </authorList>
    </citation>
    <scope>NUCLEOTIDE SEQUENCE</scope>
    <source>
        <strain evidence="2">AA-2017</strain>
        <tissue evidence="2">Whole larva</tissue>
    </source>
</reference>
<evidence type="ECO:0000313" key="4">
    <source>
        <dbReference type="Proteomes" id="UP000625711"/>
    </source>
</evidence>
<proteinExistence type="predicted"/>
<gene>
    <name evidence="2" type="ORF">GWI33_010323</name>
    <name evidence="3" type="ORF">GWI33_010558</name>
</gene>
<evidence type="ECO:0008006" key="5">
    <source>
        <dbReference type="Google" id="ProtNLM"/>
    </source>
</evidence>
<dbReference type="Proteomes" id="UP000625711">
    <property type="component" value="Unassembled WGS sequence"/>
</dbReference>
<protein>
    <recommendedName>
        <fullName evidence="5">Transmembrane and TPR repeat-containing protein 3</fullName>
    </recommendedName>
</protein>
<dbReference type="AlphaFoldDB" id="A0A834IB00"/>
<sequence length="98" mass="11155">MKRKHLHQYHNTSAHEDSKKSPSTWPMYGFVGTLAVACYLNGIEGDFVHDDIPAVTLNRDVLAINSISDVFKNDFWGTPMADEDSHKSYRPLTVLTFR</sequence>
<organism evidence="2 4">
    <name type="scientific">Rhynchophorus ferrugineus</name>
    <name type="common">Red palm weevil</name>
    <name type="synonym">Curculio ferrugineus</name>
    <dbReference type="NCBI Taxonomy" id="354439"/>
    <lineage>
        <taxon>Eukaryota</taxon>
        <taxon>Metazoa</taxon>
        <taxon>Ecdysozoa</taxon>
        <taxon>Arthropoda</taxon>
        <taxon>Hexapoda</taxon>
        <taxon>Insecta</taxon>
        <taxon>Pterygota</taxon>
        <taxon>Neoptera</taxon>
        <taxon>Endopterygota</taxon>
        <taxon>Coleoptera</taxon>
        <taxon>Polyphaga</taxon>
        <taxon>Cucujiformia</taxon>
        <taxon>Curculionidae</taxon>
        <taxon>Dryophthorinae</taxon>
        <taxon>Rhynchophorus</taxon>
    </lineage>
</organism>
<dbReference type="PANTHER" id="PTHR44809:SF1">
    <property type="entry name" value="PROTEIN O-MANNOSYL-TRANSFERASE TMTC1"/>
    <property type="match status" value="1"/>
</dbReference>